<dbReference type="InterPro" id="IPR007318">
    <property type="entry name" value="Phopholipid_MeTrfase"/>
</dbReference>
<proteinExistence type="predicted"/>
<feature type="transmembrane region" description="Helical" evidence="5">
    <location>
        <begin position="124"/>
        <end position="145"/>
    </location>
</feature>
<sequence length="249" mass="27605">MFKASRLEYRFRFLIHALIFTLAFWVPWVEWIPGLDLTRKTTWLVASSWLSLHGWMNFQVATIVLLVVALLFTGLGAWLRTWGAAYVGAGVVAARAMHGAVMLTDGPYRRTRNPLYLGTLLHTIGLAILMPPSGAIFAIVLIWVFQIRLALAEEPFLAAQFGQPYLNYAAAVPRFLPYPTPRAEAAGTAPRWGQAVLGELYFIAVFAVLAVLGWNFNGQWLRQGILISLGTWLVARAFMPAAKAETATA</sequence>
<dbReference type="Pfam" id="PF04191">
    <property type="entry name" value="PEMT"/>
    <property type="match status" value="1"/>
</dbReference>
<dbReference type="EMBL" id="JACHIO010000014">
    <property type="protein sequence ID" value="MBB5065054.1"/>
    <property type="molecule type" value="Genomic_DNA"/>
</dbReference>
<feature type="transmembrane region" description="Helical" evidence="5">
    <location>
        <begin position="84"/>
        <end position="104"/>
    </location>
</feature>
<feature type="transmembrane region" description="Helical" evidence="5">
    <location>
        <begin position="12"/>
        <end position="32"/>
    </location>
</feature>
<keyword evidence="6" id="KW-0808">Transferase</keyword>
<evidence type="ECO:0000313" key="7">
    <source>
        <dbReference type="Proteomes" id="UP000584867"/>
    </source>
</evidence>
<evidence type="ECO:0000256" key="1">
    <source>
        <dbReference type="ARBA" id="ARBA00004127"/>
    </source>
</evidence>
<dbReference type="GO" id="GO:0008168">
    <property type="term" value="F:methyltransferase activity"/>
    <property type="evidence" value="ECO:0007669"/>
    <property type="project" value="UniProtKB-KW"/>
</dbReference>
<protein>
    <submittedName>
        <fullName evidence="6">Protein-S-isoprenylcysteine O-methyltransferase Ste14</fullName>
    </submittedName>
</protein>
<comment type="caution">
    <text evidence="6">The sequence shown here is derived from an EMBL/GenBank/DDBJ whole genome shotgun (WGS) entry which is preliminary data.</text>
</comment>
<dbReference type="PANTHER" id="PTHR12714:SF9">
    <property type="entry name" value="PROTEIN-S-ISOPRENYLCYSTEINE O-METHYLTRANSFERASE"/>
    <property type="match status" value="1"/>
</dbReference>
<keyword evidence="3 5" id="KW-1133">Transmembrane helix</keyword>
<evidence type="ECO:0000256" key="5">
    <source>
        <dbReference type="SAM" id="Phobius"/>
    </source>
</evidence>
<gene>
    <name evidence="6" type="ORF">HDF15_003417</name>
</gene>
<keyword evidence="2 5" id="KW-0812">Transmembrane</keyword>
<organism evidence="6 7">
    <name type="scientific">Granulicella mallensis</name>
    <dbReference type="NCBI Taxonomy" id="940614"/>
    <lineage>
        <taxon>Bacteria</taxon>
        <taxon>Pseudomonadati</taxon>
        <taxon>Acidobacteriota</taxon>
        <taxon>Terriglobia</taxon>
        <taxon>Terriglobales</taxon>
        <taxon>Acidobacteriaceae</taxon>
        <taxon>Granulicella</taxon>
    </lineage>
</organism>
<feature type="transmembrane region" description="Helical" evidence="5">
    <location>
        <begin position="196"/>
        <end position="214"/>
    </location>
</feature>
<dbReference type="RefSeq" id="WP_184257448.1">
    <property type="nucleotide sequence ID" value="NZ_JACHIO010000014.1"/>
</dbReference>
<evidence type="ECO:0000256" key="4">
    <source>
        <dbReference type="ARBA" id="ARBA00023136"/>
    </source>
</evidence>
<evidence type="ECO:0000313" key="6">
    <source>
        <dbReference type="EMBL" id="MBB5065054.1"/>
    </source>
</evidence>
<feature type="transmembrane region" description="Helical" evidence="5">
    <location>
        <begin position="220"/>
        <end position="239"/>
    </location>
</feature>
<keyword evidence="4 5" id="KW-0472">Membrane</keyword>
<dbReference type="AlphaFoldDB" id="A0A7W7ZSN7"/>
<accession>A0A7W7ZSN7</accession>
<comment type="subcellular location">
    <subcellularLocation>
        <location evidence="1">Endomembrane system</location>
        <topology evidence="1">Multi-pass membrane protein</topology>
    </subcellularLocation>
</comment>
<keyword evidence="6" id="KW-0489">Methyltransferase</keyword>
<reference evidence="6 7" key="1">
    <citation type="submission" date="2020-08" db="EMBL/GenBank/DDBJ databases">
        <title>Genomic Encyclopedia of Type Strains, Phase IV (KMG-V): Genome sequencing to study the core and pangenomes of soil and plant-associated prokaryotes.</title>
        <authorList>
            <person name="Whitman W."/>
        </authorList>
    </citation>
    <scope>NUCLEOTIDE SEQUENCE [LARGE SCALE GENOMIC DNA]</scope>
    <source>
        <strain evidence="6 7">X5P3</strain>
    </source>
</reference>
<dbReference type="GO" id="GO:0012505">
    <property type="term" value="C:endomembrane system"/>
    <property type="evidence" value="ECO:0007669"/>
    <property type="project" value="UniProtKB-SubCell"/>
</dbReference>
<name>A0A7W7ZSN7_9BACT</name>
<dbReference type="PANTHER" id="PTHR12714">
    <property type="entry name" value="PROTEIN-S ISOPRENYLCYSTEINE O-METHYLTRANSFERASE"/>
    <property type="match status" value="1"/>
</dbReference>
<evidence type="ECO:0000256" key="2">
    <source>
        <dbReference type="ARBA" id="ARBA00022692"/>
    </source>
</evidence>
<feature type="transmembrane region" description="Helical" evidence="5">
    <location>
        <begin position="52"/>
        <end position="72"/>
    </location>
</feature>
<evidence type="ECO:0000256" key="3">
    <source>
        <dbReference type="ARBA" id="ARBA00022989"/>
    </source>
</evidence>
<dbReference type="Proteomes" id="UP000584867">
    <property type="component" value="Unassembled WGS sequence"/>
</dbReference>
<dbReference type="Gene3D" id="1.20.120.1630">
    <property type="match status" value="1"/>
</dbReference>
<dbReference type="GO" id="GO:0032259">
    <property type="term" value="P:methylation"/>
    <property type="evidence" value="ECO:0007669"/>
    <property type="project" value="UniProtKB-KW"/>
</dbReference>